<accession>A0A9D4EIF9</accession>
<dbReference type="EMBL" id="JAIWYP010000008">
    <property type="protein sequence ID" value="KAH3779849.1"/>
    <property type="molecule type" value="Genomic_DNA"/>
</dbReference>
<protein>
    <submittedName>
        <fullName evidence="1">Uncharacterized protein</fullName>
    </submittedName>
</protein>
<gene>
    <name evidence="1" type="ORF">DPMN_157657</name>
</gene>
<name>A0A9D4EIF9_DREPO</name>
<dbReference type="Proteomes" id="UP000828390">
    <property type="component" value="Unassembled WGS sequence"/>
</dbReference>
<sequence length="121" mass="14177">MWLSEMSKRGMGLGVGEFLDFVQGILKKDKRKNKLKNDRPSYTWYYNFMARNSYLVEILKESSLENSRAKETIEELDRWFANYYKFVSELHLLDKPNRVYNADESGFSMESKAASVIGPTK</sequence>
<comment type="caution">
    <text evidence="1">The sequence shown here is derived from an EMBL/GenBank/DDBJ whole genome shotgun (WGS) entry which is preliminary data.</text>
</comment>
<keyword evidence="2" id="KW-1185">Reference proteome</keyword>
<organism evidence="1 2">
    <name type="scientific">Dreissena polymorpha</name>
    <name type="common">Zebra mussel</name>
    <name type="synonym">Mytilus polymorpha</name>
    <dbReference type="NCBI Taxonomy" id="45954"/>
    <lineage>
        <taxon>Eukaryota</taxon>
        <taxon>Metazoa</taxon>
        <taxon>Spiralia</taxon>
        <taxon>Lophotrochozoa</taxon>
        <taxon>Mollusca</taxon>
        <taxon>Bivalvia</taxon>
        <taxon>Autobranchia</taxon>
        <taxon>Heteroconchia</taxon>
        <taxon>Euheterodonta</taxon>
        <taxon>Imparidentia</taxon>
        <taxon>Neoheterodontei</taxon>
        <taxon>Myida</taxon>
        <taxon>Dreissenoidea</taxon>
        <taxon>Dreissenidae</taxon>
        <taxon>Dreissena</taxon>
    </lineage>
</organism>
<evidence type="ECO:0000313" key="1">
    <source>
        <dbReference type="EMBL" id="KAH3779849.1"/>
    </source>
</evidence>
<reference evidence="1" key="1">
    <citation type="journal article" date="2019" name="bioRxiv">
        <title>The Genome of the Zebra Mussel, Dreissena polymorpha: A Resource for Invasive Species Research.</title>
        <authorList>
            <person name="McCartney M.A."/>
            <person name="Auch B."/>
            <person name="Kono T."/>
            <person name="Mallez S."/>
            <person name="Zhang Y."/>
            <person name="Obille A."/>
            <person name="Becker A."/>
            <person name="Abrahante J.E."/>
            <person name="Garbe J."/>
            <person name="Badalamenti J.P."/>
            <person name="Herman A."/>
            <person name="Mangelson H."/>
            <person name="Liachko I."/>
            <person name="Sullivan S."/>
            <person name="Sone E.D."/>
            <person name="Koren S."/>
            <person name="Silverstein K.A.T."/>
            <person name="Beckman K.B."/>
            <person name="Gohl D.M."/>
        </authorList>
    </citation>
    <scope>NUCLEOTIDE SEQUENCE</scope>
    <source>
        <strain evidence="1">Duluth1</strain>
        <tissue evidence="1">Whole animal</tissue>
    </source>
</reference>
<evidence type="ECO:0000313" key="2">
    <source>
        <dbReference type="Proteomes" id="UP000828390"/>
    </source>
</evidence>
<reference evidence="1" key="2">
    <citation type="submission" date="2020-11" db="EMBL/GenBank/DDBJ databases">
        <authorList>
            <person name="McCartney M.A."/>
            <person name="Auch B."/>
            <person name="Kono T."/>
            <person name="Mallez S."/>
            <person name="Becker A."/>
            <person name="Gohl D.M."/>
            <person name="Silverstein K.A.T."/>
            <person name="Koren S."/>
            <person name="Bechman K.B."/>
            <person name="Herman A."/>
            <person name="Abrahante J.E."/>
            <person name="Garbe J."/>
        </authorList>
    </citation>
    <scope>NUCLEOTIDE SEQUENCE</scope>
    <source>
        <strain evidence="1">Duluth1</strain>
        <tissue evidence="1">Whole animal</tissue>
    </source>
</reference>
<dbReference type="AlphaFoldDB" id="A0A9D4EIF9"/>
<proteinExistence type="predicted"/>